<sequence>MSVESWLVFAGFWVLFVTSPGPNAVNCIRNGMAFGLPRALWAVLAILTQAALFLTLSALGITALLITAPTLFLLAKIAGAAVLIWLGVRGWMRAGQPIADAPYGAASIWMRAFLVATINPKSVAGYLAAFSQFVAPNVPIGQQMWVIVPTALTITAASYTGYTLLGVWIGQAALGAVANTVVRRILAGCFIFYGVALAATIFV</sequence>
<evidence type="ECO:0000256" key="1">
    <source>
        <dbReference type="ARBA" id="ARBA00004651"/>
    </source>
</evidence>
<organism evidence="7 8">
    <name type="scientific">Roseivivax halotolerans</name>
    <dbReference type="NCBI Taxonomy" id="93684"/>
    <lineage>
        <taxon>Bacteria</taxon>
        <taxon>Pseudomonadati</taxon>
        <taxon>Pseudomonadota</taxon>
        <taxon>Alphaproteobacteria</taxon>
        <taxon>Rhodobacterales</taxon>
        <taxon>Roseobacteraceae</taxon>
        <taxon>Roseivivax</taxon>
    </lineage>
</organism>
<keyword evidence="4 6" id="KW-1133">Transmembrane helix</keyword>
<feature type="transmembrane region" description="Helical" evidence="6">
    <location>
        <begin position="112"/>
        <end position="134"/>
    </location>
</feature>
<keyword evidence="8" id="KW-1185">Reference proteome</keyword>
<feature type="transmembrane region" description="Helical" evidence="6">
    <location>
        <begin position="181"/>
        <end position="202"/>
    </location>
</feature>
<reference evidence="8" key="1">
    <citation type="submission" date="2016-10" db="EMBL/GenBank/DDBJ databases">
        <authorList>
            <person name="Varghese N."/>
            <person name="Submissions S."/>
        </authorList>
    </citation>
    <scope>NUCLEOTIDE SEQUENCE [LARGE SCALE GENOMIC DNA]</scope>
    <source>
        <strain evidence="8">JCM 10271</strain>
    </source>
</reference>
<dbReference type="PANTHER" id="PTHR30086:SF20">
    <property type="entry name" value="ARGININE EXPORTER PROTEIN ARGO-RELATED"/>
    <property type="match status" value="1"/>
</dbReference>
<feature type="transmembrane region" description="Helical" evidence="6">
    <location>
        <begin position="73"/>
        <end position="92"/>
    </location>
</feature>
<keyword evidence="3 6" id="KW-0812">Transmembrane</keyword>
<dbReference type="PANTHER" id="PTHR30086">
    <property type="entry name" value="ARGININE EXPORTER PROTEIN ARGO"/>
    <property type="match status" value="1"/>
</dbReference>
<protein>
    <submittedName>
        <fullName evidence="7">Homoserine/homoserine lactone efflux protein</fullName>
    </submittedName>
</protein>
<evidence type="ECO:0000256" key="5">
    <source>
        <dbReference type="ARBA" id="ARBA00023136"/>
    </source>
</evidence>
<evidence type="ECO:0000256" key="4">
    <source>
        <dbReference type="ARBA" id="ARBA00022989"/>
    </source>
</evidence>
<dbReference type="GO" id="GO:0015171">
    <property type="term" value="F:amino acid transmembrane transporter activity"/>
    <property type="evidence" value="ECO:0007669"/>
    <property type="project" value="TreeGrafter"/>
</dbReference>
<gene>
    <name evidence="7" type="ORF">SAMN05421853_10682</name>
</gene>
<name>A0A1I5YMM8_9RHOB</name>
<feature type="transmembrane region" description="Helical" evidence="6">
    <location>
        <begin position="40"/>
        <end position="66"/>
    </location>
</feature>
<dbReference type="GO" id="GO:0005886">
    <property type="term" value="C:plasma membrane"/>
    <property type="evidence" value="ECO:0007669"/>
    <property type="project" value="UniProtKB-SubCell"/>
</dbReference>
<keyword evidence="2" id="KW-1003">Cell membrane</keyword>
<dbReference type="Pfam" id="PF01810">
    <property type="entry name" value="LysE"/>
    <property type="match status" value="1"/>
</dbReference>
<dbReference type="EMBL" id="FOXV01000006">
    <property type="protein sequence ID" value="SFQ45325.1"/>
    <property type="molecule type" value="Genomic_DNA"/>
</dbReference>
<dbReference type="RefSeq" id="WP_093011347.1">
    <property type="nucleotide sequence ID" value="NZ_FOXV01000006.1"/>
</dbReference>
<dbReference type="Proteomes" id="UP000243106">
    <property type="component" value="Unassembled WGS sequence"/>
</dbReference>
<proteinExistence type="predicted"/>
<dbReference type="AlphaFoldDB" id="A0A1I5YMM8"/>
<evidence type="ECO:0000256" key="6">
    <source>
        <dbReference type="SAM" id="Phobius"/>
    </source>
</evidence>
<evidence type="ECO:0000256" key="3">
    <source>
        <dbReference type="ARBA" id="ARBA00022692"/>
    </source>
</evidence>
<dbReference type="InterPro" id="IPR001123">
    <property type="entry name" value="LeuE-type"/>
</dbReference>
<comment type="subcellular location">
    <subcellularLocation>
        <location evidence="1">Cell membrane</location>
        <topology evidence="1">Multi-pass membrane protein</topology>
    </subcellularLocation>
</comment>
<dbReference type="STRING" id="93684.SAMN05421853_10682"/>
<accession>A0A1I5YMM8</accession>
<keyword evidence="5 6" id="KW-0472">Membrane</keyword>
<evidence type="ECO:0000313" key="7">
    <source>
        <dbReference type="EMBL" id="SFQ45325.1"/>
    </source>
</evidence>
<evidence type="ECO:0000256" key="2">
    <source>
        <dbReference type="ARBA" id="ARBA00022475"/>
    </source>
</evidence>
<evidence type="ECO:0000313" key="8">
    <source>
        <dbReference type="Proteomes" id="UP000243106"/>
    </source>
</evidence>
<feature type="transmembrane region" description="Helical" evidence="6">
    <location>
        <begin position="146"/>
        <end position="169"/>
    </location>
</feature>